<dbReference type="CDD" id="cd02042">
    <property type="entry name" value="ParAB_family"/>
    <property type="match status" value="1"/>
</dbReference>
<dbReference type="FunFam" id="3.40.50.300:FF:000285">
    <property type="entry name" value="Sporulation initiation inhibitor Soj"/>
    <property type="match status" value="1"/>
</dbReference>
<feature type="domain" description="AAA" evidence="1">
    <location>
        <begin position="3"/>
        <end position="175"/>
    </location>
</feature>
<evidence type="ECO:0000313" key="5">
    <source>
        <dbReference type="Proteomes" id="UP000231990"/>
    </source>
</evidence>
<dbReference type="AlphaFoldDB" id="A0A2M9ZPH7"/>
<organism evidence="3 5">
    <name type="scientific">Leptospira perolatii</name>
    <dbReference type="NCBI Taxonomy" id="2023191"/>
    <lineage>
        <taxon>Bacteria</taxon>
        <taxon>Pseudomonadati</taxon>
        <taxon>Spirochaetota</taxon>
        <taxon>Spirochaetia</taxon>
        <taxon>Leptospirales</taxon>
        <taxon>Leptospiraceae</taxon>
        <taxon>Leptospira</taxon>
    </lineage>
</organism>
<dbReference type="Pfam" id="PF13614">
    <property type="entry name" value="AAA_31"/>
    <property type="match status" value="1"/>
</dbReference>
<protein>
    <submittedName>
        <fullName evidence="3">Chromosome partitioning protein ParA</fullName>
    </submittedName>
</protein>
<dbReference type="Proteomes" id="UP000231990">
    <property type="component" value="Unassembled WGS sequence"/>
</dbReference>
<dbReference type="EMBL" id="NPDZ01000003">
    <property type="protein sequence ID" value="PJZ73966.1"/>
    <property type="molecule type" value="Genomic_DNA"/>
</dbReference>
<dbReference type="PANTHER" id="PTHR13696">
    <property type="entry name" value="P-LOOP CONTAINING NUCLEOSIDE TRIPHOSPHATE HYDROLASE"/>
    <property type="match status" value="1"/>
</dbReference>
<comment type="caution">
    <text evidence="3">The sequence shown here is derived from an EMBL/GenBank/DDBJ whole genome shotgun (WGS) entry which is preliminary data.</text>
</comment>
<dbReference type="OrthoDB" id="9815116at2"/>
<gene>
    <name evidence="2" type="ORF">CH360_04375</name>
    <name evidence="3" type="ORF">CH373_07515</name>
</gene>
<evidence type="ECO:0000313" key="4">
    <source>
        <dbReference type="Proteomes" id="UP000231962"/>
    </source>
</evidence>
<dbReference type="RefSeq" id="WP_100712763.1">
    <property type="nucleotide sequence ID" value="NZ_NPDY01000002.1"/>
</dbReference>
<dbReference type="PIRSF" id="PIRSF009320">
    <property type="entry name" value="Nuc_binding_HP_1000"/>
    <property type="match status" value="1"/>
</dbReference>
<dbReference type="InterPro" id="IPR027417">
    <property type="entry name" value="P-loop_NTPase"/>
</dbReference>
<name>A0A2M9ZPH7_9LEPT</name>
<dbReference type="InterPro" id="IPR050678">
    <property type="entry name" value="DNA_Partitioning_ATPase"/>
</dbReference>
<keyword evidence="4" id="KW-1185">Reference proteome</keyword>
<accession>A0A2M9ZPH7</accession>
<dbReference type="PANTHER" id="PTHR13696:SF52">
    <property type="entry name" value="PARA FAMILY PROTEIN CT_582"/>
    <property type="match status" value="1"/>
</dbReference>
<dbReference type="InterPro" id="IPR025669">
    <property type="entry name" value="AAA_dom"/>
</dbReference>
<dbReference type="Gene3D" id="3.40.50.300">
    <property type="entry name" value="P-loop containing nucleotide triphosphate hydrolases"/>
    <property type="match status" value="1"/>
</dbReference>
<reference evidence="4 5" key="1">
    <citation type="submission" date="2017-07" db="EMBL/GenBank/DDBJ databases">
        <title>Leptospira spp. isolated from tropical soils.</title>
        <authorList>
            <person name="Thibeaux R."/>
            <person name="Iraola G."/>
            <person name="Ferres I."/>
            <person name="Bierque E."/>
            <person name="Girault D."/>
            <person name="Soupe-Gilbert M.-E."/>
            <person name="Picardeau M."/>
            <person name="Goarant C."/>
        </authorList>
    </citation>
    <scope>NUCLEOTIDE SEQUENCE [LARGE SCALE GENOMIC DNA]</scope>
    <source>
        <strain evidence="3 5">FH1-B-B1</strain>
        <strain evidence="2 4">FH1-B-C1</strain>
    </source>
</reference>
<sequence>MIIVSIANQKGGEGKTTTSLNLAWGLARRGKRTLLIDIDPQANSTGIFLNPEAIEKSMYNIFQTKAKVKDIMVPTHVNNLIIAPSRLTLAEAETAAANVEAPYILRDAIMDLEKDFDFCVIDCPPSLSIFTINALVASNYVIIPLQAEKFSVDGILGLQQTISSIKKRINPSLEILGALVTQLKPQTLLTKTIVPVLTKYFRIFENSISDGVAVGESHLAKKSVYDYNKSSRQAQEYEGFIEEFLHELQK</sequence>
<dbReference type="Proteomes" id="UP000231962">
    <property type="component" value="Unassembled WGS sequence"/>
</dbReference>
<evidence type="ECO:0000313" key="2">
    <source>
        <dbReference type="EMBL" id="PJZ70758.1"/>
    </source>
</evidence>
<evidence type="ECO:0000259" key="1">
    <source>
        <dbReference type="Pfam" id="PF13614"/>
    </source>
</evidence>
<dbReference type="EMBL" id="NPDY01000002">
    <property type="protein sequence ID" value="PJZ70758.1"/>
    <property type="molecule type" value="Genomic_DNA"/>
</dbReference>
<dbReference type="SUPFAM" id="SSF52540">
    <property type="entry name" value="P-loop containing nucleoside triphosphate hydrolases"/>
    <property type="match status" value="1"/>
</dbReference>
<evidence type="ECO:0000313" key="3">
    <source>
        <dbReference type="EMBL" id="PJZ73966.1"/>
    </source>
</evidence>
<proteinExistence type="predicted"/>